<evidence type="ECO:0000313" key="3">
    <source>
        <dbReference type="Proteomes" id="UP001372338"/>
    </source>
</evidence>
<keyword evidence="1" id="KW-0472">Membrane</keyword>
<keyword evidence="1" id="KW-1133">Transmembrane helix</keyword>
<keyword evidence="1" id="KW-0812">Transmembrane</keyword>
<organism evidence="2 3">
    <name type="scientific">Crotalaria pallida</name>
    <name type="common">Smooth rattlebox</name>
    <name type="synonym">Crotalaria striata</name>
    <dbReference type="NCBI Taxonomy" id="3830"/>
    <lineage>
        <taxon>Eukaryota</taxon>
        <taxon>Viridiplantae</taxon>
        <taxon>Streptophyta</taxon>
        <taxon>Embryophyta</taxon>
        <taxon>Tracheophyta</taxon>
        <taxon>Spermatophyta</taxon>
        <taxon>Magnoliopsida</taxon>
        <taxon>eudicotyledons</taxon>
        <taxon>Gunneridae</taxon>
        <taxon>Pentapetalae</taxon>
        <taxon>rosids</taxon>
        <taxon>fabids</taxon>
        <taxon>Fabales</taxon>
        <taxon>Fabaceae</taxon>
        <taxon>Papilionoideae</taxon>
        <taxon>50 kb inversion clade</taxon>
        <taxon>genistoids sensu lato</taxon>
        <taxon>core genistoids</taxon>
        <taxon>Crotalarieae</taxon>
        <taxon>Crotalaria</taxon>
    </lineage>
</organism>
<evidence type="ECO:0000256" key="1">
    <source>
        <dbReference type="SAM" id="Phobius"/>
    </source>
</evidence>
<dbReference type="AlphaFoldDB" id="A0AAN9HQT7"/>
<proteinExistence type="predicted"/>
<dbReference type="Proteomes" id="UP001372338">
    <property type="component" value="Unassembled WGS sequence"/>
</dbReference>
<reference evidence="2 3" key="1">
    <citation type="submission" date="2024-01" db="EMBL/GenBank/DDBJ databases">
        <title>The genomes of 5 underutilized Papilionoideae crops provide insights into root nodulation and disease resistanc.</title>
        <authorList>
            <person name="Yuan L."/>
        </authorList>
    </citation>
    <scope>NUCLEOTIDE SEQUENCE [LARGE SCALE GENOMIC DNA]</scope>
    <source>
        <strain evidence="2">ZHUSHIDOU_FW_LH</strain>
        <tissue evidence="2">Leaf</tissue>
    </source>
</reference>
<feature type="transmembrane region" description="Helical" evidence="1">
    <location>
        <begin position="101"/>
        <end position="118"/>
    </location>
</feature>
<name>A0AAN9HQT7_CROPI</name>
<evidence type="ECO:0000313" key="2">
    <source>
        <dbReference type="EMBL" id="KAK7245731.1"/>
    </source>
</evidence>
<accession>A0AAN9HQT7</accession>
<comment type="caution">
    <text evidence="2">The sequence shown here is derived from an EMBL/GenBank/DDBJ whole genome shotgun (WGS) entry which is preliminary data.</text>
</comment>
<protein>
    <submittedName>
        <fullName evidence="2">Uncharacterized protein</fullName>
    </submittedName>
</protein>
<keyword evidence="3" id="KW-1185">Reference proteome</keyword>
<gene>
    <name evidence="2" type="ORF">RIF29_40580</name>
</gene>
<dbReference type="EMBL" id="JAYWIO010000008">
    <property type="protein sequence ID" value="KAK7245731.1"/>
    <property type="molecule type" value="Genomic_DNA"/>
</dbReference>
<sequence>MREWVVKSAAFPYSCLFEEEDWQNKAKVGGLVKLLLYPGLVDIDIPKYDCTNLSNEEEEEALLLLFQFEQGKLEQVDEDGNSKQGEIYLLSCNSFAMQINLFLYLNDGIAIALVFFYLEHISYA</sequence>